<evidence type="ECO:0000313" key="1">
    <source>
        <dbReference type="EMBL" id="PBK85247.1"/>
    </source>
</evidence>
<dbReference type="EMBL" id="KZ293692">
    <property type="protein sequence ID" value="PBK85247.1"/>
    <property type="molecule type" value="Genomic_DNA"/>
</dbReference>
<keyword evidence="2" id="KW-1185">Reference proteome</keyword>
<dbReference type="AlphaFoldDB" id="A0A2H3D857"/>
<dbReference type="InParanoid" id="A0A2H3D857"/>
<dbReference type="Proteomes" id="UP000217790">
    <property type="component" value="Unassembled WGS sequence"/>
</dbReference>
<reference evidence="2" key="1">
    <citation type="journal article" date="2017" name="Nat. Ecol. Evol.">
        <title>Genome expansion and lineage-specific genetic innovations in the forest pathogenic fungi Armillaria.</title>
        <authorList>
            <person name="Sipos G."/>
            <person name="Prasanna A.N."/>
            <person name="Walter M.C."/>
            <person name="O'Connor E."/>
            <person name="Balint B."/>
            <person name="Krizsan K."/>
            <person name="Kiss B."/>
            <person name="Hess J."/>
            <person name="Varga T."/>
            <person name="Slot J."/>
            <person name="Riley R."/>
            <person name="Boka B."/>
            <person name="Rigling D."/>
            <person name="Barry K."/>
            <person name="Lee J."/>
            <person name="Mihaltcheva S."/>
            <person name="LaButti K."/>
            <person name="Lipzen A."/>
            <person name="Waldron R."/>
            <person name="Moloney N.M."/>
            <person name="Sperisen C."/>
            <person name="Kredics L."/>
            <person name="Vagvoelgyi C."/>
            <person name="Patrignani A."/>
            <person name="Fitzpatrick D."/>
            <person name="Nagy I."/>
            <person name="Doyle S."/>
            <person name="Anderson J.B."/>
            <person name="Grigoriev I.V."/>
            <person name="Gueldener U."/>
            <person name="Muensterkoetter M."/>
            <person name="Nagy L.G."/>
        </authorList>
    </citation>
    <scope>NUCLEOTIDE SEQUENCE [LARGE SCALE GENOMIC DNA]</scope>
    <source>
        <strain evidence="2">Ar21-2</strain>
    </source>
</reference>
<gene>
    <name evidence="1" type="ORF">ARMGADRAFT_942238</name>
</gene>
<protein>
    <submittedName>
        <fullName evidence="1">Uncharacterized protein</fullName>
    </submittedName>
</protein>
<name>A0A2H3D857_ARMGA</name>
<accession>A0A2H3D857</accession>
<dbReference type="OrthoDB" id="3259198at2759"/>
<proteinExistence type="predicted"/>
<organism evidence="1 2">
    <name type="scientific">Armillaria gallica</name>
    <name type="common">Bulbous honey fungus</name>
    <name type="synonym">Armillaria bulbosa</name>
    <dbReference type="NCBI Taxonomy" id="47427"/>
    <lineage>
        <taxon>Eukaryota</taxon>
        <taxon>Fungi</taxon>
        <taxon>Dikarya</taxon>
        <taxon>Basidiomycota</taxon>
        <taxon>Agaricomycotina</taxon>
        <taxon>Agaricomycetes</taxon>
        <taxon>Agaricomycetidae</taxon>
        <taxon>Agaricales</taxon>
        <taxon>Marasmiineae</taxon>
        <taxon>Physalacriaceae</taxon>
        <taxon>Armillaria</taxon>
    </lineage>
</organism>
<sequence length="86" mass="9817">EETLIDFWELLGEHSGDNMADAVWETLKVFGLIGQIMAFVMDNMMNNDTIIDAMKQKYFLEGIEFSTHESCLHCMPHTVHLAAIKV</sequence>
<feature type="non-terminal residue" evidence="1">
    <location>
        <position position="1"/>
    </location>
</feature>
<evidence type="ECO:0000313" key="2">
    <source>
        <dbReference type="Proteomes" id="UP000217790"/>
    </source>
</evidence>